<protein>
    <recommendedName>
        <fullName evidence="7">RDD domain-containing protein</fullName>
    </recommendedName>
</protein>
<name>A0A2T4U714_9BACI</name>
<dbReference type="Pfam" id="PF06271">
    <property type="entry name" value="RDD"/>
    <property type="match status" value="1"/>
</dbReference>
<dbReference type="PANTHER" id="PTHR36115">
    <property type="entry name" value="PROLINE-RICH ANTIGEN HOMOLOG-RELATED"/>
    <property type="match status" value="1"/>
</dbReference>
<dbReference type="RefSeq" id="WP_107584577.1">
    <property type="nucleotide sequence ID" value="NZ_PZJJ01000009.1"/>
</dbReference>
<evidence type="ECO:0000256" key="6">
    <source>
        <dbReference type="SAM" id="Phobius"/>
    </source>
</evidence>
<feature type="transmembrane region" description="Helical" evidence="6">
    <location>
        <begin position="97"/>
        <end position="116"/>
    </location>
</feature>
<dbReference type="InterPro" id="IPR010432">
    <property type="entry name" value="RDD"/>
</dbReference>
<sequence length="139" mass="15768">MTQPRHAGFWIRAAALAADLFILAVPFQIIVFSITGTFEPTAVPWLESVYPIVTMVYFIYFHSSSLKATPGKYLLGIQVVRSRTGERITWPNATGRYFAEILSALLFFIGYFMAAFTKEKRTLHDYLARTVVIHRDGSN</sequence>
<dbReference type="EMBL" id="PZJJ01000009">
    <property type="protein sequence ID" value="PTL39190.1"/>
    <property type="molecule type" value="Genomic_DNA"/>
</dbReference>
<reference evidence="8 9" key="1">
    <citation type="submission" date="2018-03" db="EMBL/GenBank/DDBJ databases">
        <title>Alkalicoccus saliphilus sp. nov., isolated from a mineral pool.</title>
        <authorList>
            <person name="Zhao B."/>
        </authorList>
    </citation>
    <scope>NUCLEOTIDE SEQUENCE [LARGE SCALE GENOMIC DNA]</scope>
    <source>
        <strain evidence="8 9">6AG</strain>
    </source>
</reference>
<keyword evidence="4 6" id="KW-1133">Transmembrane helix</keyword>
<evidence type="ECO:0000256" key="1">
    <source>
        <dbReference type="ARBA" id="ARBA00004651"/>
    </source>
</evidence>
<comment type="subcellular location">
    <subcellularLocation>
        <location evidence="1">Cell membrane</location>
        <topology evidence="1">Multi-pass membrane protein</topology>
    </subcellularLocation>
</comment>
<evidence type="ECO:0000256" key="3">
    <source>
        <dbReference type="ARBA" id="ARBA00022692"/>
    </source>
</evidence>
<evidence type="ECO:0000256" key="5">
    <source>
        <dbReference type="ARBA" id="ARBA00023136"/>
    </source>
</evidence>
<feature type="transmembrane region" description="Helical" evidence="6">
    <location>
        <begin position="42"/>
        <end position="60"/>
    </location>
</feature>
<keyword evidence="2" id="KW-1003">Cell membrane</keyword>
<evidence type="ECO:0000256" key="2">
    <source>
        <dbReference type="ARBA" id="ARBA00022475"/>
    </source>
</evidence>
<keyword evidence="3 6" id="KW-0812">Transmembrane</keyword>
<comment type="caution">
    <text evidence="8">The sequence shown here is derived from an EMBL/GenBank/DDBJ whole genome shotgun (WGS) entry which is preliminary data.</text>
</comment>
<proteinExistence type="predicted"/>
<dbReference type="OrthoDB" id="9793824at2"/>
<evidence type="ECO:0000313" key="9">
    <source>
        <dbReference type="Proteomes" id="UP000240509"/>
    </source>
</evidence>
<organism evidence="8 9">
    <name type="scientific">Alkalicoccus saliphilus</name>
    <dbReference type="NCBI Taxonomy" id="200989"/>
    <lineage>
        <taxon>Bacteria</taxon>
        <taxon>Bacillati</taxon>
        <taxon>Bacillota</taxon>
        <taxon>Bacilli</taxon>
        <taxon>Bacillales</taxon>
        <taxon>Bacillaceae</taxon>
        <taxon>Alkalicoccus</taxon>
    </lineage>
</organism>
<evidence type="ECO:0000256" key="4">
    <source>
        <dbReference type="ARBA" id="ARBA00022989"/>
    </source>
</evidence>
<evidence type="ECO:0000259" key="7">
    <source>
        <dbReference type="Pfam" id="PF06271"/>
    </source>
</evidence>
<accession>A0A2T4U714</accession>
<dbReference type="InterPro" id="IPR051791">
    <property type="entry name" value="Pra-immunoreactive"/>
</dbReference>
<dbReference type="GO" id="GO:0005886">
    <property type="term" value="C:plasma membrane"/>
    <property type="evidence" value="ECO:0007669"/>
    <property type="project" value="UniProtKB-SubCell"/>
</dbReference>
<keyword evidence="5 6" id="KW-0472">Membrane</keyword>
<feature type="domain" description="RDD" evidence="7">
    <location>
        <begin position="7"/>
        <end position="128"/>
    </location>
</feature>
<dbReference type="AlphaFoldDB" id="A0A2T4U714"/>
<dbReference type="PANTHER" id="PTHR36115:SF9">
    <property type="entry name" value="LMO1584 PROTEIN"/>
    <property type="match status" value="1"/>
</dbReference>
<keyword evidence="9" id="KW-1185">Reference proteome</keyword>
<feature type="transmembrane region" description="Helical" evidence="6">
    <location>
        <begin position="9"/>
        <end position="30"/>
    </location>
</feature>
<gene>
    <name evidence="8" type="ORF">C6Y45_07300</name>
</gene>
<evidence type="ECO:0000313" key="8">
    <source>
        <dbReference type="EMBL" id="PTL39190.1"/>
    </source>
</evidence>
<dbReference type="Proteomes" id="UP000240509">
    <property type="component" value="Unassembled WGS sequence"/>
</dbReference>